<feature type="domain" description="IclR-ED" evidence="5">
    <location>
        <begin position="70"/>
        <end position="254"/>
    </location>
</feature>
<dbReference type="PROSITE" id="PS51077">
    <property type="entry name" value="HTH_ICLR"/>
    <property type="match status" value="1"/>
</dbReference>
<keyword evidence="3" id="KW-0804">Transcription</keyword>
<dbReference type="InterPro" id="IPR036388">
    <property type="entry name" value="WH-like_DNA-bd_sf"/>
</dbReference>
<dbReference type="InterPro" id="IPR012794">
    <property type="entry name" value="PcaR_PcaU"/>
</dbReference>
<dbReference type="GO" id="GO:0003677">
    <property type="term" value="F:DNA binding"/>
    <property type="evidence" value="ECO:0007669"/>
    <property type="project" value="UniProtKB-KW"/>
</dbReference>
<dbReference type="PANTHER" id="PTHR30136:SF34">
    <property type="entry name" value="TRANSCRIPTIONAL REGULATOR"/>
    <property type="match status" value="1"/>
</dbReference>
<dbReference type="GO" id="GO:0045892">
    <property type="term" value="P:negative regulation of DNA-templated transcription"/>
    <property type="evidence" value="ECO:0007669"/>
    <property type="project" value="TreeGrafter"/>
</dbReference>
<evidence type="ECO:0000256" key="1">
    <source>
        <dbReference type="ARBA" id="ARBA00023015"/>
    </source>
</evidence>
<proteinExistence type="predicted"/>
<dbReference type="SUPFAM" id="SSF46785">
    <property type="entry name" value="Winged helix' DNA-binding domain"/>
    <property type="match status" value="1"/>
</dbReference>
<keyword evidence="7" id="KW-1185">Reference proteome</keyword>
<evidence type="ECO:0000256" key="2">
    <source>
        <dbReference type="ARBA" id="ARBA00023125"/>
    </source>
</evidence>
<dbReference type="Proteomes" id="UP001139336">
    <property type="component" value="Unassembled WGS sequence"/>
</dbReference>
<dbReference type="AlphaFoldDB" id="A0A9X1U148"/>
<dbReference type="RefSeq" id="WP_236119640.1">
    <property type="nucleotide sequence ID" value="NZ_JAKGSI010000005.1"/>
</dbReference>
<comment type="caution">
    <text evidence="6">The sequence shown here is derived from an EMBL/GenBank/DDBJ whole genome shotgun (WGS) entry which is preliminary data.</text>
</comment>
<name>A0A9X1U148_9CORY</name>
<dbReference type="InterPro" id="IPR005471">
    <property type="entry name" value="Tscrpt_reg_IclR_N"/>
</dbReference>
<dbReference type="Gene3D" id="3.30.450.40">
    <property type="match status" value="1"/>
</dbReference>
<accession>A0A9X1U148</accession>
<evidence type="ECO:0000313" key="6">
    <source>
        <dbReference type="EMBL" id="MCF4007504.1"/>
    </source>
</evidence>
<feature type="domain" description="HTH iclR-type" evidence="4">
    <location>
        <begin position="9"/>
        <end position="76"/>
    </location>
</feature>
<dbReference type="InterPro" id="IPR036390">
    <property type="entry name" value="WH_DNA-bd_sf"/>
</dbReference>
<keyword evidence="2" id="KW-0238">DNA-binding</keyword>
<evidence type="ECO:0000259" key="5">
    <source>
        <dbReference type="PROSITE" id="PS51078"/>
    </source>
</evidence>
<dbReference type="InterPro" id="IPR014757">
    <property type="entry name" value="Tscrpt_reg_IclR_C"/>
</dbReference>
<protein>
    <submittedName>
        <fullName evidence="6">Helix-turn-helix domain-containing protein</fullName>
    </submittedName>
</protein>
<dbReference type="GO" id="GO:0045893">
    <property type="term" value="P:positive regulation of DNA-templated transcription"/>
    <property type="evidence" value="ECO:0007669"/>
    <property type="project" value="InterPro"/>
</dbReference>
<dbReference type="GO" id="GO:0003700">
    <property type="term" value="F:DNA-binding transcription factor activity"/>
    <property type="evidence" value="ECO:0007669"/>
    <property type="project" value="TreeGrafter"/>
</dbReference>
<dbReference type="NCBIfam" id="TIGR02431">
    <property type="entry name" value="pcaR_pcaU"/>
    <property type="match status" value="1"/>
</dbReference>
<dbReference type="Gene3D" id="1.10.10.10">
    <property type="entry name" value="Winged helix-like DNA-binding domain superfamily/Winged helix DNA-binding domain"/>
    <property type="match status" value="1"/>
</dbReference>
<dbReference type="GO" id="GO:0046278">
    <property type="term" value="P:3,4-dihydroxybenzoate metabolic process"/>
    <property type="evidence" value="ECO:0007669"/>
    <property type="project" value="InterPro"/>
</dbReference>
<dbReference type="Pfam" id="PF09339">
    <property type="entry name" value="HTH_IclR"/>
    <property type="match status" value="1"/>
</dbReference>
<evidence type="ECO:0000259" key="4">
    <source>
        <dbReference type="PROSITE" id="PS51077"/>
    </source>
</evidence>
<keyword evidence="1" id="KW-0805">Transcription regulation</keyword>
<dbReference type="PROSITE" id="PS51078">
    <property type="entry name" value="ICLR_ED"/>
    <property type="match status" value="1"/>
</dbReference>
<dbReference type="SUPFAM" id="SSF55781">
    <property type="entry name" value="GAF domain-like"/>
    <property type="match status" value="1"/>
</dbReference>
<evidence type="ECO:0000256" key="3">
    <source>
        <dbReference type="ARBA" id="ARBA00023163"/>
    </source>
</evidence>
<dbReference type="EMBL" id="JAKGSI010000005">
    <property type="protein sequence ID" value="MCF4007504.1"/>
    <property type="molecule type" value="Genomic_DNA"/>
</dbReference>
<evidence type="ECO:0000313" key="7">
    <source>
        <dbReference type="Proteomes" id="UP001139336"/>
    </source>
</evidence>
<dbReference type="Pfam" id="PF01614">
    <property type="entry name" value="IclR_C"/>
    <property type="match status" value="1"/>
</dbReference>
<organism evidence="6 7">
    <name type="scientific">Corynebacterium uropygiale</name>
    <dbReference type="NCBI Taxonomy" id="1775911"/>
    <lineage>
        <taxon>Bacteria</taxon>
        <taxon>Bacillati</taxon>
        <taxon>Actinomycetota</taxon>
        <taxon>Actinomycetes</taxon>
        <taxon>Mycobacteriales</taxon>
        <taxon>Corynebacteriaceae</taxon>
        <taxon>Corynebacterium</taxon>
    </lineage>
</organism>
<dbReference type="PANTHER" id="PTHR30136">
    <property type="entry name" value="HELIX-TURN-HELIX TRANSCRIPTIONAL REGULATOR, ICLR FAMILY"/>
    <property type="match status" value="1"/>
</dbReference>
<gene>
    <name evidence="6" type="ORF">L1O03_10045</name>
</gene>
<dbReference type="SMART" id="SM00346">
    <property type="entry name" value="HTH_ICLR"/>
    <property type="match status" value="1"/>
</dbReference>
<reference evidence="6" key="1">
    <citation type="submission" date="2022-01" db="EMBL/GenBank/DDBJ databases">
        <title>Corynebacterium sp. nov isolated from isolated from the feces of the greater white-fronted geese (Anser albifrons) at Poyang Lake, PR China.</title>
        <authorList>
            <person name="Liu Q."/>
        </authorList>
    </citation>
    <scope>NUCLEOTIDE SEQUENCE</scope>
    <source>
        <strain evidence="6">JCM 32435</strain>
    </source>
</reference>
<dbReference type="InterPro" id="IPR029016">
    <property type="entry name" value="GAF-like_dom_sf"/>
</dbReference>
<sequence>MEQSLTPPVQSLVRGLAVIQTFGAARPRQTLAQVAEETGLARATARRFLHTLVALGFAGTDGHEFWLTPRILNLGTAYLSGLGLPEVAQPHLEKLSRELNESVSMAVLDGTDVVYVNRVAVRRIMTVGITIGSRFPAWATSMGRVLLSDKDPEELDAHLRAVELTPLAARTATEPAVVAERIAKVAEQGWCIVDQELEAGLRSLAAPITDAEGRIVAAINTSTQTAVHSVKELHQRFLPALLDTAAAISADLAATGKDFHDFSSAH</sequence>
<dbReference type="InterPro" id="IPR050707">
    <property type="entry name" value="HTH_MetabolicPath_Reg"/>
</dbReference>